<dbReference type="Gene3D" id="3.30.420.10">
    <property type="entry name" value="Ribonuclease H-like superfamily/Ribonuclease H"/>
    <property type="match status" value="1"/>
</dbReference>
<evidence type="ECO:0000259" key="3">
    <source>
        <dbReference type="PROSITE" id="PS50994"/>
    </source>
</evidence>
<accession>A0ABQ4ZZU2</accession>
<proteinExistence type="predicted"/>
<reference evidence="4" key="1">
    <citation type="journal article" date="2022" name="Int. J. Mol. Sci.">
        <title>Draft Genome of Tanacetum Coccineum: Genomic Comparison of Closely Related Tanacetum-Family Plants.</title>
        <authorList>
            <person name="Yamashiro T."/>
            <person name="Shiraishi A."/>
            <person name="Nakayama K."/>
            <person name="Satake H."/>
        </authorList>
    </citation>
    <scope>NUCLEOTIDE SEQUENCE</scope>
</reference>
<reference evidence="4" key="2">
    <citation type="submission" date="2022-01" db="EMBL/GenBank/DDBJ databases">
        <authorList>
            <person name="Yamashiro T."/>
            <person name="Shiraishi A."/>
            <person name="Satake H."/>
            <person name="Nakayama K."/>
        </authorList>
    </citation>
    <scope>NUCLEOTIDE SEQUENCE</scope>
</reference>
<sequence>MVSRAVLMKSGQVSLNTIRQVNTAHPKITMNSARPKTNLSKIAHSTGNPQMDLQDQGVIDSGCSRHMTGNMSYLTDYEEIDGGYVAFGGNPKGGKITGRGTIKTGNLDFENVYFVRELKFNLFSVSQMCDKKNSVLFNDTECIVLSPNFKLTDESHVLLKVPRKNNMYSVDLKNIVPKGGLTCLFAKATSDESELWHRRLGHINFKTMNKLVKGNLVRGLPLKLFEIHQTCVACQKGKQHRASSRTPQQNGVAERKNRTLIEAARTMLADSKLPTTFWAEAVNTACYVQNRVLVTKPHNKTPYELFLGRKPDLGFMRPFGCLVIIINTIDHLGEFDGKANEGFFVGYSINRSGPNWLFDIDALTKSMNYKLVVTGNQSNGNAGTKACDDAGDDEKKVTKEPGKEGGDSSKDSECSDQEKEDNVNSTNIVNAASTNEVNTIGAKTSIELPDDPNMPELEDIVYSDDDEDVGAEADMNNLNPFMPVSPIPTTRVHKDHPVEQIIGDLNSDNAQIEYNEIGVNAGDSKLMLLGINLLLLGKVNVARHKLTAAVEMDGKKIIITEASIRSDLKLNDEEGMDCLPNGTIFEELTRMGHIAMSLSLRTNAWNKFSSTMTSAIICLATNQKFNFSKYIFKSMVKNLDNASKFLMYPRKGFRNGKHYVSNNGGARIKLEIVKIKKDTVAPQPSGPTTNVADKVVYEERDDSLEMAATTTTGLDAEQDRGMKINDIDKDVEITLVDETQGRVSTLAQALAALKSAKVQEKANVIEELRESITTTPTLTTITATTTITTTSTRPKAKGLVIHEEEQYNNP</sequence>
<feature type="compositionally biased region" description="Basic and acidic residues" evidence="2">
    <location>
        <begin position="393"/>
        <end position="422"/>
    </location>
</feature>
<keyword evidence="1" id="KW-0378">Hydrolase</keyword>
<dbReference type="PROSITE" id="PS50994">
    <property type="entry name" value="INTEGRASE"/>
    <property type="match status" value="1"/>
</dbReference>
<protein>
    <submittedName>
        <fullName evidence="4">Ribonuclease H-like domain-containing protein</fullName>
    </submittedName>
</protein>
<keyword evidence="5" id="KW-1185">Reference proteome</keyword>
<evidence type="ECO:0000256" key="1">
    <source>
        <dbReference type="ARBA" id="ARBA00022670"/>
    </source>
</evidence>
<dbReference type="InterPro" id="IPR036397">
    <property type="entry name" value="RNaseH_sf"/>
</dbReference>
<dbReference type="SUPFAM" id="SSF53098">
    <property type="entry name" value="Ribonuclease H-like"/>
    <property type="match status" value="1"/>
</dbReference>
<dbReference type="EMBL" id="BQNB010011815">
    <property type="protein sequence ID" value="GJS95525.1"/>
    <property type="molecule type" value="Genomic_DNA"/>
</dbReference>
<dbReference type="InterPro" id="IPR025724">
    <property type="entry name" value="GAG-pre-integrase_dom"/>
</dbReference>
<dbReference type="Pfam" id="PF22936">
    <property type="entry name" value="Pol_BBD"/>
    <property type="match status" value="1"/>
</dbReference>
<dbReference type="InterPro" id="IPR001584">
    <property type="entry name" value="Integrase_cat-core"/>
</dbReference>
<keyword evidence="1" id="KW-0645">Protease</keyword>
<dbReference type="Proteomes" id="UP001151760">
    <property type="component" value="Unassembled WGS sequence"/>
</dbReference>
<dbReference type="InterPro" id="IPR039537">
    <property type="entry name" value="Retrotran_Ty1/copia-like"/>
</dbReference>
<evidence type="ECO:0000313" key="5">
    <source>
        <dbReference type="Proteomes" id="UP001151760"/>
    </source>
</evidence>
<name>A0ABQ4ZZU2_9ASTR</name>
<feature type="domain" description="Integrase catalytic" evidence="3">
    <location>
        <begin position="247"/>
        <end position="310"/>
    </location>
</feature>
<feature type="region of interest" description="Disordered" evidence="2">
    <location>
        <begin position="380"/>
        <end position="431"/>
    </location>
</feature>
<organism evidence="4 5">
    <name type="scientific">Tanacetum coccineum</name>
    <dbReference type="NCBI Taxonomy" id="301880"/>
    <lineage>
        <taxon>Eukaryota</taxon>
        <taxon>Viridiplantae</taxon>
        <taxon>Streptophyta</taxon>
        <taxon>Embryophyta</taxon>
        <taxon>Tracheophyta</taxon>
        <taxon>Spermatophyta</taxon>
        <taxon>Magnoliopsida</taxon>
        <taxon>eudicotyledons</taxon>
        <taxon>Gunneridae</taxon>
        <taxon>Pentapetalae</taxon>
        <taxon>asterids</taxon>
        <taxon>campanulids</taxon>
        <taxon>Asterales</taxon>
        <taxon>Asteraceae</taxon>
        <taxon>Asteroideae</taxon>
        <taxon>Anthemideae</taxon>
        <taxon>Anthemidinae</taxon>
        <taxon>Tanacetum</taxon>
    </lineage>
</organism>
<comment type="caution">
    <text evidence="4">The sequence shown here is derived from an EMBL/GenBank/DDBJ whole genome shotgun (WGS) entry which is preliminary data.</text>
</comment>
<dbReference type="PANTHER" id="PTHR42648">
    <property type="entry name" value="TRANSPOSASE, PUTATIVE-RELATED"/>
    <property type="match status" value="1"/>
</dbReference>
<dbReference type="PANTHER" id="PTHR42648:SF32">
    <property type="entry name" value="RIBONUCLEASE H-LIKE DOMAIN, GAG-PRE-INTEGRASE DOMAIN PROTEIN-RELATED"/>
    <property type="match status" value="1"/>
</dbReference>
<dbReference type="Pfam" id="PF13976">
    <property type="entry name" value="gag_pre-integrs"/>
    <property type="match status" value="1"/>
</dbReference>
<dbReference type="InterPro" id="IPR054722">
    <property type="entry name" value="PolX-like_BBD"/>
</dbReference>
<dbReference type="InterPro" id="IPR012337">
    <property type="entry name" value="RNaseH-like_sf"/>
</dbReference>
<evidence type="ECO:0000313" key="4">
    <source>
        <dbReference type="EMBL" id="GJS95525.1"/>
    </source>
</evidence>
<evidence type="ECO:0000256" key="2">
    <source>
        <dbReference type="SAM" id="MobiDB-lite"/>
    </source>
</evidence>
<gene>
    <name evidence="4" type="ORF">Tco_0802493</name>
</gene>